<dbReference type="EMBL" id="BORP01000004">
    <property type="protein sequence ID" value="GIO27698.1"/>
    <property type="molecule type" value="Genomic_DNA"/>
</dbReference>
<gene>
    <name evidence="1" type="ORF">J43TS3_23090</name>
</gene>
<protein>
    <submittedName>
        <fullName evidence="1">Uncharacterized protein</fullName>
    </submittedName>
</protein>
<evidence type="ECO:0000313" key="1">
    <source>
        <dbReference type="EMBL" id="GIO27698.1"/>
    </source>
</evidence>
<organism evidence="1 2">
    <name type="scientific">Ornithinibacillus bavariensis</name>
    <dbReference type="NCBI Taxonomy" id="545502"/>
    <lineage>
        <taxon>Bacteria</taxon>
        <taxon>Bacillati</taxon>
        <taxon>Bacillota</taxon>
        <taxon>Bacilli</taxon>
        <taxon>Bacillales</taxon>
        <taxon>Bacillaceae</taxon>
        <taxon>Ornithinibacillus</taxon>
    </lineage>
</organism>
<accession>A0A919XA71</accession>
<dbReference type="Proteomes" id="UP000676917">
    <property type="component" value="Unassembled WGS sequence"/>
</dbReference>
<keyword evidence="2" id="KW-1185">Reference proteome</keyword>
<dbReference type="AlphaFoldDB" id="A0A919XA71"/>
<comment type="caution">
    <text evidence="1">The sequence shown here is derived from an EMBL/GenBank/DDBJ whole genome shotgun (WGS) entry which is preliminary data.</text>
</comment>
<sequence>MYIIDKRKAIVKNPYEIIAKEICAINISFTNWIPLVTILVCAICEICIRKIKKLNRLIKNTINDILNSQFISIENVTNIHA</sequence>
<reference evidence="1" key="1">
    <citation type="submission" date="2021-03" db="EMBL/GenBank/DDBJ databases">
        <title>Antimicrobial resistance genes in bacteria isolated from Japanese honey, and their potential for conferring macrolide and lincosamide resistance in the American foulbrood pathogen Paenibacillus larvae.</title>
        <authorList>
            <person name="Okamoto M."/>
            <person name="Kumagai M."/>
            <person name="Kanamori H."/>
            <person name="Takamatsu D."/>
        </authorList>
    </citation>
    <scope>NUCLEOTIDE SEQUENCE</scope>
    <source>
        <strain evidence="1">J43TS3</strain>
    </source>
</reference>
<name>A0A919XA71_9BACI</name>
<proteinExistence type="predicted"/>
<evidence type="ECO:0000313" key="2">
    <source>
        <dbReference type="Proteomes" id="UP000676917"/>
    </source>
</evidence>